<evidence type="ECO:0000313" key="3">
    <source>
        <dbReference type="Proteomes" id="UP000001611"/>
    </source>
</evidence>
<evidence type="ECO:0000313" key="2">
    <source>
        <dbReference type="EMBL" id="EGY23414.1"/>
    </source>
</evidence>
<dbReference type="STRING" id="498257.G2X367"/>
<dbReference type="RefSeq" id="XP_009652751.1">
    <property type="nucleotide sequence ID" value="XM_009654456.1"/>
</dbReference>
<dbReference type="KEGG" id="vda:VDAG_04852"/>
<dbReference type="eggNOG" id="ENOG502SWIS">
    <property type="taxonomic scope" value="Eukaryota"/>
</dbReference>
<evidence type="ECO:0000256" key="1">
    <source>
        <dbReference type="SAM" id="MobiDB-lite"/>
    </source>
</evidence>
<dbReference type="InParanoid" id="G2X367"/>
<dbReference type="HOGENOM" id="CLU_470260_0_0_1"/>
<keyword evidence="3" id="KW-1185">Reference proteome</keyword>
<organism evidence="2 3">
    <name type="scientific">Verticillium dahliae (strain VdLs.17 / ATCC MYA-4575 / FGSC 10137)</name>
    <name type="common">Verticillium wilt</name>
    <dbReference type="NCBI Taxonomy" id="498257"/>
    <lineage>
        <taxon>Eukaryota</taxon>
        <taxon>Fungi</taxon>
        <taxon>Dikarya</taxon>
        <taxon>Ascomycota</taxon>
        <taxon>Pezizomycotina</taxon>
        <taxon>Sordariomycetes</taxon>
        <taxon>Hypocreomycetidae</taxon>
        <taxon>Glomerellales</taxon>
        <taxon>Plectosphaerellaceae</taxon>
        <taxon>Verticillium</taxon>
    </lineage>
</organism>
<dbReference type="EMBL" id="DS572702">
    <property type="protein sequence ID" value="EGY23414.1"/>
    <property type="molecule type" value="Genomic_DNA"/>
</dbReference>
<feature type="compositionally biased region" description="Basic and acidic residues" evidence="1">
    <location>
        <begin position="536"/>
        <end position="549"/>
    </location>
</feature>
<sequence>MAQTLTGPLQLLPNELISSIALLLPLTDVLSLKRATYYLLPVLHRRINPSAYLESVGPFTRSGDLLEAMAAHGAVLSGSRALDYFIPGSATDASDWDFYVPPVLSSVLAVKHALERSSVTFESSLERAVRKLKDEASITLNRKQILSIAYEASFVPRLWSPEQRAVIDAIHNTYPELREITPHIRTDGSIRWMDNLHPIAIRSCGSVSTLQPHEAQSHDYPGHVAARVLWGTAHKNGKTASVHLAQKKAAYRWRVPEAIREKAEAAVHKYADRGFEFETLSNDTRWTIRSAQDADSCFVALGADKQYSPSLSQIKELSWYHKNQSIRLSLQPRTIDAQHELLSFGVGICLRCRVKLLTSSHGAPPLRASSIPLWTLSNYYGTIASGQSDDFEAVDPTHFGDDIKVIYSRHLGEWSYTTSLLFDICHELNKVSEEMRSQQAPESHLRAVEMTARRLFNVAGTTSKLGRWTTGLISTGKLQLGEKSPHQQALNECVEKRGEKRARETPEPTLDPDYDWLLDDCSSDCNDSCDDSCQEGTEKRPLKKMRADLEDCSEVDVSQIGEGSGGQESPEMGTRLSGIL</sequence>
<dbReference type="Proteomes" id="UP000001611">
    <property type="component" value="Chromosome 3"/>
</dbReference>
<dbReference type="AlphaFoldDB" id="G2X367"/>
<dbReference type="GeneID" id="20706315"/>
<gene>
    <name evidence="2" type="ORF">VDAG_04852</name>
</gene>
<proteinExistence type="predicted"/>
<protein>
    <submittedName>
        <fullName evidence="2">Uncharacterized protein</fullName>
    </submittedName>
</protein>
<name>G2X367_VERDV</name>
<reference evidence="2 3" key="1">
    <citation type="submission" date="2008-03" db="EMBL/GenBank/DDBJ databases">
        <title>The Genome Sequence of Verticillium dahliae VdLs.17.</title>
        <authorList>
            <consortium name="The Broad Institute Genome Sequencing Platform"/>
            <person name="Ma L.-J.J."/>
            <person name="Klosterman S.J."/>
            <person name="Subbarao K."/>
            <person name="Dobinson K."/>
            <person name="Veronese P."/>
            <person name="Kang S."/>
            <person name="Gold S.E."/>
            <person name="Young S."/>
            <person name="Jaffe D."/>
            <person name="Gnerre S."/>
            <person name="Berlin A."/>
            <person name="Heiman D."/>
            <person name="Hepburn T."/>
            <person name="Sykes S."/>
            <person name="Alvarado L."/>
            <person name="Kodira C.D."/>
            <person name="Lander E."/>
            <person name="Galagan J."/>
            <person name="Nusbaum C."/>
            <person name="Birren B."/>
        </authorList>
    </citation>
    <scope>NUCLEOTIDE SEQUENCE [LARGE SCALE GENOMIC DNA]</scope>
    <source>
        <strain evidence="3">VdLs.17 / ATCC MYA-4575 / FGSC 10137</strain>
    </source>
</reference>
<feature type="region of interest" description="Disordered" evidence="1">
    <location>
        <begin position="530"/>
        <end position="580"/>
    </location>
</feature>
<dbReference type="OrthoDB" id="4883757at2759"/>
<accession>G2X367</accession>